<evidence type="ECO:0000259" key="4">
    <source>
        <dbReference type="Pfam" id="PF01494"/>
    </source>
</evidence>
<accession>A0ABW2TQX6</accession>
<dbReference type="PANTHER" id="PTHR13789">
    <property type="entry name" value="MONOOXYGENASE"/>
    <property type="match status" value="1"/>
</dbReference>
<dbReference type="InterPro" id="IPR002938">
    <property type="entry name" value="FAD-bd"/>
</dbReference>
<dbReference type="SUPFAM" id="SSF51905">
    <property type="entry name" value="FAD/NAD(P)-binding domain"/>
    <property type="match status" value="1"/>
</dbReference>
<feature type="compositionally biased region" description="Pro residues" evidence="3">
    <location>
        <begin position="316"/>
        <end position="328"/>
    </location>
</feature>
<keyword evidence="2" id="KW-0503">Monooxygenase</keyword>
<feature type="domain" description="FAD-binding" evidence="4">
    <location>
        <begin position="2"/>
        <end position="291"/>
    </location>
</feature>
<dbReference type="Proteomes" id="UP001596512">
    <property type="component" value="Unassembled WGS sequence"/>
</dbReference>
<feature type="compositionally biased region" description="Pro residues" evidence="3">
    <location>
        <begin position="290"/>
        <end position="300"/>
    </location>
</feature>
<feature type="compositionally biased region" description="Low complexity" evidence="3">
    <location>
        <begin position="301"/>
        <end position="315"/>
    </location>
</feature>
<feature type="region of interest" description="Disordered" evidence="3">
    <location>
        <begin position="288"/>
        <end position="354"/>
    </location>
</feature>
<dbReference type="InterPro" id="IPR036188">
    <property type="entry name" value="FAD/NAD-bd_sf"/>
</dbReference>
<keyword evidence="1" id="KW-0560">Oxidoreductase</keyword>
<dbReference type="Gene3D" id="3.50.50.60">
    <property type="entry name" value="FAD/NAD(P)-binding domain"/>
    <property type="match status" value="1"/>
</dbReference>
<gene>
    <name evidence="5" type="ORF">ACFQV2_22185</name>
</gene>
<dbReference type="PRINTS" id="PR00420">
    <property type="entry name" value="RNGMNOXGNASE"/>
</dbReference>
<sequence length="354" mass="37154">MKALIAGCGIAGAVTAVALRRAGIDVTVYEAYTRSADGVGAFLSLPTNGLAVLSELDLLPLVTAAGFPTPGVHVFDRRGARIGDISYGTPLPCGTVAHTIKRADLYRILRDACEAAGARVVYGKRLASLESTEDGVRVGFADGTTAAGDVLIGADGLRSTTRTLLDPTAPAIRYTGIIETGGYADIEVDDDPGTLHLTYGRNGLFCHVLHPSGAVWWFAQPPHPEPIRPSADQWRADLIARYSVDDSPAAAIIAASVEVFTPYPAYDVPTLPTWHRGAAVLIGDAAHAASPPPARAPPWPWRTRSPWPATCATPRTSPPPWPTTPRPAAPASNAPSPKANSTATWAAWAASPPR</sequence>
<evidence type="ECO:0000256" key="1">
    <source>
        <dbReference type="ARBA" id="ARBA00023002"/>
    </source>
</evidence>
<protein>
    <submittedName>
        <fullName evidence="5">FAD-dependent oxidoreductase</fullName>
    </submittedName>
</protein>
<dbReference type="InterPro" id="IPR050493">
    <property type="entry name" value="FAD-dep_Monooxygenase_BioMet"/>
</dbReference>
<dbReference type="PANTHER" id="PTHR13789:SF309">
    <property type="entry name" value="PUTATIVE (AFU_ORTHOLOGUE AFUA_6G14510)-RELATED"/>
    <property type="match status" value="1"/>
</dbReference>
<evidence type="ECO:0000313" key="5">
    <source>
        <dbReference type="EMBL" id="MFC7615791.1"/>
    </source>
</evidence>
<dbReference type="EMBL" id="JBHTEY010000004">
    <property type="protein sequence ID" value="MFC7615791.1"/>
    <property type="molecule type" value="Genomic_DNA"/>
</dbReference>
<evidence type="ECO:0000256" key="3">
    <source>
        <dbReference type="SAM" id="MobiDB-lite"/>
    </source>
</evidence>
<keyword evidence="6" id="KW-1185">Reference proteome</keyword>
<comment type="caution">
    <text evidence="5">The sequence shown here is derived from an EMBL/GenBank/DDBJ whole genome shotgun (WGS) entry which is preliminary data.</text>
</comment>
<proteinExistence type="predicted"/>
<reference evidence="6" key="1">
    <citation type="journal article" date="2019" name="Int. J. Syst. Evol. Microbiol.">
        <title>The Global Catalogue of Microorganisms (GCM) 10K type strain sequencing project: providing services to taxonomists for standard genome sequencing and annotation.</title>
        <authorList>
            <consortium name="The Broad Institute Genomics Platform"/>
            <consortium name="The Broad Institute Genome Sequencing Center for Infectious Disease"/>
            <person name="Wu L."/>
            <person name="Ma J."/>
        </authorList>
    </citation>
    <scope>NUCLEOTIDE SEQUENCE [LARGE SCALE GENOMIC DNA]</scope>
    <source>
        <strain evidence="6">JCM 17695</strain>
    </source>
</reference>
<feature type="compositionally biased region" description="Low complexity" evidence="3">
    <location>
        <begin position="329"/>
        <end position="354"/>
    </location>
</feature>
<evidence type="ECO:0000313" key="6">
    <source>
        <dbReference type="Proteomes" id="UP001596512"/>
    </source>
</evidence>
<evidence type="ECO:0000256" key="2">
    <source>
        <dbReference type="ARBA" id="ARBA00023033"/>
    </source>
</evidence>
<organism evidence="5 6">
    <name type="scientific">Actinokineospora soli</name>
    <dbReference type="NCBI Taxonomy" id="1048753"/>
    <lineage>
        <taxon>Bacteria</taxon>
        <taxon>Bacillati</taxon>
        <taxon>Actinomycetota</taxon>
        <taxon>Actinomycetes</taxon>
        <taxon>Pseudonocardiales</taxon>
        <taxon>Pseudonocardiaceae</taxon>
        <taxon>Actinokineospora</taxon>
    </lineage>
</organism>
<dbReference type="Pfam" id="PF01494">
    <property type="entry name" value="FAD_binding_3"/>
    <property type="match status" value="1"/>
</dbReference>
<name>A0ABW2TQX6_9PSEU</name>